<dbReference type="RefSeq" id="WP_103727051.1">
    <property type="nucleotide sequence ID" value="NZ_PQNY01000026.1"/>
</dbReference>
<keyword evidence="6" id="KW-1185">Reference proteome</keyword>
<organism evidence="5 6">
    <name type="scientific">Flavobacterium croceum DSM 17960</name>
    <dbReference type="NCBI Taxonomy" id="1121886"/>
    <lineage>
        <taxon>Bacteria</taxon>
        <taxon>Pseudomonadati</taxon>
        <taxon>Bacteroidota</taxon>
        <taxon>Flavobacteriia</taxon>
        <taxon>Flavobacteriales</taxon>
        <taxon>Flavobacteriaceae</taxon>
        <taxon>Flavobacterium</taxon>
    </lineage>
</organism>
<dbReference type="PANTHER" id="PTHR43280">
    <property type="entry name" value="ARAC-FAMILY TRANSCRIPTIONAL REGULATOR"/>
    <property type="match status" value="1"/>
</dbReference>
<keyword evidence="1" id="KW-0805">Transcription regulation</keyword>
<dbReference type="InterPro" id="IPR018060">
    <property type="entry name" value="HTH_AraC"/>
</dbReference>
<keyword evidence="3" id="KW-0804">Transcription</keyword>
<dbReference type="InterPro" id="IPR009057">
    <property type="entry name" value="Homeodomain-like_sf"/>
</dbReference>
<dbReference type="SUPFAM" id="SSF46689">
    <property type="entry name" value="Homeodomain-like"/>
    <property type="match status" value="1"/>
</dbReference>
<dbReference type="AlphaFoldDB" id="A0A2S4N4W7"/>
<evidence type="ECO:0000256" key="2">
    <source>
        <dbReference type="ARBA" id="ARBA00023125"/>
    </source>
</evidence>
<dbReference type="Gene3D" id="1.10.10.60">
    <property type="entry name" value="Homeodomain-like"/>
    <property type="match status" value="1"/>
</dbReference>
<dbReference type="PROSITE" id="PS01124">
    <property type="entry name" value="HTH_ARAC_FAMILY_2"/>
    <property type="match status" value="1"/>
</dbReference>
<accession>A0A2S4N4W7</accession>
<dbReference type="PANTHER" id="PTHR43280:SF32">
    <property type="entry name" value="TRANSCRIPTIONAL REGULATORY PROTEIN"/>
    <property type="match status" value="1"/>
</dbReference>
<feature type="domain" description="HTH araC/xylS-type" evidence="4">
    <location>
        <begin position="187"/>
        <end position="285"/>
    </location>
</feature>
<dbReference type="SMART" id="SM00342">
    <property type="entry name" value="HTH_ARAC"/>
    <property type="match status" value="1"/>
</dbReference>
<evidence type="ECO:0000313" key="6">
    <source>
        <dbReference type="Proteomes" id="UP000237056"/>
    </source>
</evidence>
<dbReference type="PRINTS" id="PR00032">
    <property type="entry name" value="HTHARAC"/>
</dbReference>
<dbReference type="EMBL" id="PQNY01000026">
    <property type="protein sequence ID" value="POS00731.1"/>
    <property type="molecule type" value="Genomic_DNA"/>
</dbReference>
<evidence type="ECO:0000259" key="4">
    <source>
        <dbReference type="PROSITE" id="PS01124"/>
    </source>
</evidence>
<keyword evidence="2 5" id="KW-0238">DNA-binding</keyword>
<name>A0A2S4N4W7_9FLAO</name>
<comment type="caution">
    <text evidence="5">The sequence shown here is derived from an EMBL/GenBank/DDBJ whole genome shotgun (WGS) entry which is preliminary data.</text>
</comment>
<dbReference type="InterPro" id="IPR020449">
    <property type="entry name" value="Tscrpt_reg_AraC-type_HTH"/>
</dbReference>
<dbReference type="GO" id="GO:0043565">
    <property type="term" value="F:sequence-specific DNA binding"/>
    <property type="evidence" value="ECO:0007669"/>
    <property type="project" value="InterPro"/>
</dbReference>
<reference evidence="5 6" key="1">
    <citation type="submission" date="2018-01" db="EMBL/GenBank/DDBJ databases">
        <title>Genomic Encyclopedia of Type Strains, Phase I: the one thousand microbial genomes (KMG-I) project.</title>
        <authorList>
            <person name="Goeker M."/>
        </authorList>
    </citation>
    <scope>NUCLEOTIDE SEQUENCE [LARGE SCALE GENOMIC DNA]</scope>
    <source>
        <strain evidence="5 6">DSM 17960</strain>
    </source>
</reference>
<dbReference type="Proteomes" id="UP000237056">
    <property type="component" value="Unassembled WGS sequence"/>
</dbReference>
<evidence type="ECO:0000313" key="5">
    <source>
        <dbReference type="EMBL" id="POS00731.1"/>
    </source>
</evidence>
<sequence>MQSSLISICNLGDFSNSNYDIFYDSLKGFNTKFPFVEESHKQDFYSILFLDSCHGEIEIDNHKIYFNCPKVVIIQPNCIFKINLHPDTSGKIISFTETFFSLRYNNNSLNDFSFFENGCKPYMSLNSFQKEHLQTFFELFEYEYSAILKDKTKVLRSYLNILLVQLERIYNPQIITKTHNSKNEKVKEFEKLVEQHFKEHKMPSFYAEKLHVTPNYLNKICKSEASKTAGDIVRKRITIEAQRLLHYTNLSINEIAHDLGFENVSYFITFFKKQTCTTPEQFRKNASH</sequence>
<proteinExistence type="predicted"/>
<evidence type="ECO:0000256" key="3">
    <source>
        <dbReference type="ARBA" id="ARBA00023163"/>
    </source>
</evidence>
<gene>
    <name evidence="5" type="ORF">Q361_1263</name>
</gene>
<dbReference type="OrthoDB" id="2585681at2"/>
<protein>
    <submittedName>
        <fullName evidence="5">AraC-like DNA-binding protein</fullName>
    </submittedName>
</protein>
<evidence type="ECO:0000256" key="1">
    <source>
        <dbReference type="ARBA" id="ARBA00023015"/>
    </source>
</evidence>
<dbReference type="Pfam" id="PF12833">
    <property type="entry name" value="HTH_18"/>
    <property type="match status" value="1"/>
</dbReference>
<dbReference type="GO" id="GO:0003700">
    <property type="term" value="F:DNA-binding transcription factor activity"/>
    <property type="evidence" value="ECO:0007669"/>
    <property type="project" value="InterPro"/>
</dbReference>